<proteinExistence type="predicted"/>
<reference evidence="2" key="1">
    <citation type="submission" date="2015-08" db="UniProtKB">
        <authorList>
            <consortium name="WormBaseParasite"/>
        </authorList>
    </citation>
    <scope>IDENTIFICATION</scope>
</reference>
<feature type="chain" id="PRO_5005328287" evidence="1">
    <location>
        <begin position="19"/>
        <end position="80"/>
    </location>
</feature>
<organism evidence="2">
    <name type="scientific">Strongyloides stercoralis</name>
    <name type="common">Threadworm</name>
    <dbReference type="NCBI Taxonomy" id="6248"/>
    <lineage>
        <taxon>Eukaryota</taxon>
        <taxon>Metazoa</taxon>
        <taxon>Ecdysozoa</taxon>
        <taxon>Nematoda</taxon>
        <taxon>Chromadorea</taxon>
        <taxon>Rhabditida</taxon>
        <taxon>Tylenchina</taxon>
        <taxon>Panagrolaimomorpha</taxon>
        <taxon>Strongyloidoidea</taxon>
        <taxon>Strongyloididae</taxon>
        <taxon>Strongyloides</taxon>
    </lineage>
</organism>
<feature type="signal peptide" evidence="1">
    <location>
        <begin position="1"/>
        <end position="18"/>
    </location>
</feature>
<keyword evidence="1" id="KW-0732">Signal</keyword>
<dbReference type="AlphaFoldDB" id="A0A0K0ELW0"/>
<accession>A0A0K0ELW0</accession>
<evidence type="ECO:0000256" key="1">
    <source>
        <dbReference type="SAM" id="SignalP"/>
    </source>
</evidence>
<sequence length="80" mass="9212">MRIVIFCILSITLIFSLSQNQENKNISGIVSLNHSSNNTTHIHESIERDEGTGFRIGTNFFIDNSQKRGKRDYQSKRIQN</sequence>
<protein>
    <submittedName>
        <fullName evidence="2">Attacin_C domain-containing protein</fullName>
    </submittedName>
</protein>
<evidence type="ECO:0000313" key="2">
    <source>
        <dbReference type="WBParaSite" id="SSTP_0001044800.1"/>
    </source>
</evidence>
<name>A0A0K0ELW0_STRER</name>
<dbReference type="WBParaSite" id="SSTP_0001044800.1">
    <property type="protein sequence ID" value="SSTP_0001044800.1"/>
    <property type="gene ID" value="SSTP_0001044800"/>
</dbReference>